<dbReference type="EMBL" id="REGN01004476">
    <property type="protein sequence ID" value="RNA17296.1"/>
    <property type="molecule type" value="Genomic_DNA"/>
</dbReference>
<reference evidence="2 3" key="1">
    <citation type="journal article" date="2018" name="Sci. Rep.">
        <title>Genomic signatures of local adaptation to the degree of environmental predictability in rotifers.</title>
        <authorList>
            <person name="Franch-Gras L."/>
            <person name="Hahn C."/>
            <person name="Garcia-Roger E.M."/>
            <person name="Carmona M.J."/>
            <person name="Serra M."/>
            <person name="Gomez A."/>
        </authorList>
    </citation>
    <scope>NUCLEOTIDE SEQUENCE [LARGE SCALE GENOMIC DNA]</scope>
    <source>
        <strain evidence="2">HYR1</strain>
    </source>
</reference>
<protein>
    <submittedName>
        <fullName evidence="2">Uncharacterized protein</fullName>
    </submittedName>
</protein>
<organism evidence="2 3">
    <name type="scientific">Brachionus plicatilis</name>
    <name type="common">Marine rotifer</name>
    <name type="synonym">Brachionus muelleri</name>
    <dbReference type="NCBI Taxonomy" id="10195"/>
    <lineage>
        <taxon>Eukaryota</taxon>
        <taxon>Metazoa</taxon>
        <taxon>Spiralia</taxon>
        <taxon>Gnathifera</taxon>
        <taxon>Rotifera</taxon>
        <taxon>Eurotatoria</taxon>
        <taxon>Monogononta</taxon>
        <taxon>Pseudotrocha</taxon>
        <taxon>Ploima</taxon>
        <taxon>Brachionidae</taxon>
        <taxon>Brachionus</taxon>
    </lineage>
</organism>
<comment type="caution">
    <text evidence="2">The sequence shown here is derived from an EMBL/GenBank/DDBJ whole genome shotgun (WGS) entry which is preliminary data.</text>
</comment>
<keyword evidence="3" id="KW-1185">Reference proteome</keyword>
<gene>
    <name evidence="2" type="ORF">BpHYR1_044552</name>
</gene>
<evidence type="ECO:0000313" key="3">
    <source>
        <dbReference type="Proteomes" id="UP000276133"/>
    </source>
</evidence>
<evidence type="ECO:0000313" key="2">
    <source>
        <dbReference type="EMBL" id="RNA17296.1"/>
    </source>
</evidence>
<sequence>MLMLSIIKWINNSRSKPEATQNVIRSMKNKKFDSLALKFHNVNHKFSWLLNVLTATMVFGVCWTSNIALKPIDFELIFKMSAYCPWYLKYRKSENSKDGYKIKKKIL</sequence>
<dbReference type="Proteomes" id="UP000276133">
    <property type="component" value="Unassembled WGS sequence"/>
</dbReference>
<evidence type="ECO:0000256" key="1">
    <source>
        <dbReference type="SAM" id="Phobius"/>
    </source>
</evidence>
<keyword evidence="1" id="KW-0812">Transmembrane</keyword>
<accession>A0A3M7R131</accession>
<keyword evidence="1" id="KW-1133">Transmembrane helix</keyword>
<dbReference type="AlphaFoldDB" id="A0A3M7R131"/>
<feature type="transmembrane region" description="Helical" evidence="1">
    <location>
        <begin position="48"/>
        <end position="69"/>
    </location>
</feature>
<name>A0A3M7R131_BRAPC</name>
<keyword evidence="1" id="KW-0472">Membrane</keyword>
<proteinExistence type="predicted"/>